<dbReference type="Proteomes" id="UP000024635">
    <property type="component" value="Unassembled WGS sequence"/>
</dbReference>
<dbReference type="EMBL" id="JARK01001406">
    <property type="protein sequence ID" value="EYC07465.1"/>
    <property type="molecule type" value="Genomic_DNA"/>
</dbReference>
<gene>
    <name evidence="1" type="primary">Acey_s0070.g449</name>
    <name evidence="1" type="ORF">Y032_0070g449</name>
</gene>
<dbReference type="OrthoDB" id="10428004at2759"/>
<accession>A0A016TXD5</accession>
<evidence type="ECO:0000313" key="2">
    <source>
        <dbReference type="Proteomes" id="UP000024635"/>
    </source>
</evidence>
<reference evidence="2" key="1">
    <citation type="journal article" date="2015" name="Nat. Genet.">
        <title>The genome and transcriptome of the zoonotic hookworm Ancylostoma ceylanicum identify infection-specific gene families.</title>
        <authorList>
            <person name="Schwarz E.M."/>
            <person name="Hu Y."/>
            <person name="Antoshechkin I."/>
            <person name="Miller M.M."/>
            <person name="Sternberg P.W."/>
            <person name="Aroian R.V."/>
        </authorList>
    </citation>
    <scope>NUCLEOTIDE SEQUENCE</scope>
    <source>
        <strain evidence="2">HY135</strain>
    </source>
</reference>
<dbReference type="AlphaFoldDB" id="A0A016TXD5"/>
<comment type="caution">
    <text evidence="1">The sequence shown here is derived from an EMBL/GenBank/DDBJ whole genome shotgun (WGS) entry which is preliminary data.</text>
</comment>
<protein>
    <submittedName>
        <fullName evidence="1">Uncharacterized protein</fullName>
    </submittedName>
</protein>
<evidence type="ECO:0000313" key="1">
    <source>
        <dbReference type="EMBL" id="EYC07465.1"/>
    </source>
</evidence>
<proteinExistence type="predicted"/>
<name>A0A016TXD5_9BILA</name>
<keyword evidence="2" id="KW-1185">Reference proteome</keyword>
<sequence>MLTCSHSHLCLAHKTTPAMSDKWNYHQNRGPHSDPSYNEWSYHGFQQHHRPPDYFSQANFAVPPPYPKPNSDELRSLTAGRGCRTAVTSGTRRRPRALENFPTIAHKDYTDCIYSFSNRHQNTKMVI</sequence>
<organism evidence="1 2">
    <name type="scientific">Ancylostoma ceylanicum</name>
    <dbReference type="NCBI Taxonomy" id="53326"/>
    <lineage>
        <taxon>Eukaryota</taxon>
        <taxon>Metazoa</taxon>
        <taxon>Ecdysozoa</taxon>
        <taxon>Nematoda</taxon>
        <taxon>Chromadorea</taxon>
        <taxon>Rhabditida</taxon>
        <taxon>Rhabditina</taxon>
        <taxon>Rhabditomorpha</taxon>
        <taxon>Strongyloidea</taxon>
        <taxon>Ancylostomatidae</taxon>
        <taxon>Ancylostomatinae</taxon>
        <taxon>Ancylostoma</taxon>
    </lineage>
</organism>